<proteinExistence type="inferred from homology"/>
<dbReference type="InterPro" id="IPR003838">
    <property type="entry name" value="ABC3_permease_C"/>
</dbReference>
<dbReference type="Pfam" id="PF02687">
    <property type="entry name" value="FtsX"/>
    <property type="match status" value="1"/>
</dbReference>
<dbReference type="RefSeq" id="WP_052218961.1">
    <property type="nucleotide sequence ID" value="NZ_LGTE01000031.1"/>
</dbReference>
<evidence type="ECO:0000256" key="2">
    <source>
        <dbReference type="ARBA" id="ARBA00007379"/>
    </source>
</evidence>
<comment type="function">
    <text evidence="12">Part of the ABC transporter FtsEX involved in asymmetric cellular division facilitating the initiation of sporulation.</text>
</comment>
<organism evidence="16 17">
    <name type="scientific">Thermincola ferriacetica</name>
    <dbReference type="NCBI Taxonomy" id="281456"/>
    <lineage>
        <taxon>Bacteria</taxon>
        <taxon>Bacillati</taxon>
        <taxon>Bacillota</taxon>
        <taxon>Clostridia</taxon>
        <taxon>Eubacteriales</taxon>
        <taxon>Thermincolaceae</taxon>
        <taxon>Thermincola</taxon>
    </lineage>
</organism>
<feature type="transmembrane region" description="Helical" evidence="13">
    <location>
        <begin position="265"/>
        <end position="287"/>
    </location>
</feature>
<dbReference type="Pfam" id="PF18075">
    <property type="entry name" value="FtsX_ECD"/>
    <property type="match status" value="1"/>
</dbReference>
<comment type="subcellular location">
    <subcellularLocation>
        <location evidence="1">Cell inner membrane</location>
        <topology evidence="1">Multi-pass membrane protein</topology>
    </subcellularLocation>
    <subcellularLocation>
        <location evidence="12">Cell membrane</location>
    </subcellularLocation>
</comment>
<evidence type="ECO:0000256" key="1">
    <source>
        <dbReference type="ARBA" id="ARBA00004429"/>
    </source>
</evidence>
<feature type="transmembrane region" description="Helical" evidence="13">
    <location>
        <begin position="21"/>
        <end position="46"/>
    </location>
</feature>
<comment type="caution">
    <text evidence="16">The sequence shown here is derived from an EMBL/GenBank/DDBJ whole genome shotgun (WGS) entry which is preliminary data.</text>
</comment>
<evidence type="ECO:0000256" key="6">
    <source>
        <dbReference type="ARBA" id="ARBA00022519"/>
    </source>
</evidence>
<dbReference type="NCBIfam" id="NF038347">
    <property type="entry name" value="FtsX_Gpos"/>
    <property type="match status" value="1"/>
</dbReference>
<evidence type="ECO:0000313" key="16">
    <source>
        <dbReference type="EMBL" id="KNZ68427.1"/>
    </source>
</evidence>
<keyword evidence="9 13" id="KW-1133">Transmembrane helix</keyword>
<dbReference type="GO" id="GO:0051301">
    <property type="term" value="P:cell division"/>
    <property type="evidence" value="ECO:0007669"/>
    <property type="project" value="UniProtKB-KW"/>
</dbReference>
<feature type="domain" description="ABC3 transporter permease C-terminal" evidence="14">
    <location>
        <begin position="175"/>
        <end position="283"/>
    </location>
</feature>
<evidence type="ECO:0000259" key="15">
    <source>
        <dbReference type="Pfam" id="PF18075"/>
    </source>
</evidence>
<dbReference type="PANTHER" id="PTHR47755">
    <property type="entry name" value="CELL DIVISION PROTEIN FTSX"/>
    <property type="match status" value="1"/>
</dbReference>
<feature type="transmembrane region" description="Helical" evidence="13">
    <location>
        <begin position="218"/>
        <end position="245"/>
    </location>
</feature>
<reference evidence="17" key="1">
    <citation type="submission" date="2015-07" db="EMBL/GenBank/DDBJ databases">
        <title>Complete Genome of Thermincola ferriacetica strain Z-0001T.</title>
        <authorList>
            <person name="Lusk B."/>
            <person name="Badalamenti J.P."/>
            <person name="Parameswaran P."/>
            <person name="Bond D.R."/>
            <person name="Torres C.I."/>
        </authorList>
    </citation>
    <scope>NUCLEOTIDE SEQUENCE [LARGE SCALE GENOMIC DNA]</scope>
    <source>
        <strain evidence="17">Z-0001</strain>
    </source>
</reference>
<keyword evidence="17" id="KW-1185">Reference proteome</keyword>
<evidence type="ECO:0000256" key="8">
    <source>
        <dbReference type="ARBA" id="ARBA00022692"/>
    </source>
</evidence>
<feature type="domain" description="FtsX extracellular" evidence="15">
    <location>
        <begin position="59"/>
        <end position="152"/>
    </location>
</feature>
<evidence type="ECO:0000256" key="4">
    <source>
        <dbReference type="ARBA" id="ARBA00021907"/>
    </source>
</evidence>
<evidence type="ECO:0000256" key="10">
    <source>
        <dbReference type="ARBA" id="ARBA00023136"/>
    </source>
</evidence>
<comment type="similarity">
    <text evidence="2 12">Belongs to the ABC-4 integral membrane protein family. FtsX subfamily.</text>
</comment>
<protein>
    <recommendedName>
        <fullName evidence="4 12">Cell division protein FtsX</fullName>
    </recommendedName>
</protein>
<keyword evidence="8 13" id="KW-0812">Transmembrane</keyword>
<evidence type="ECO:0000259" key="14">
    <source>
        <dbReference type="Pfam" id="PF02687"/>
    </source>
</evidence>
<dbReference type="InterPro" id="IPR040690">
    <property type="entry name" value="FtsX_ECD"/>
</dbReference>
<keyword evidence="6" id="KW-0997">Cell inner membrane</keyword>
<gene>
    <name evidence="16" type="ORF">Tfer_3004</name>
</gene>
<dbReference type="InterPro" id="IPR058204">
    <property type="entry name" value="FtsX_firmicutes-type"/>
</dbReference>
<keyword evidence="7 12" id="KW-0132">Cell division</keyword>
<dbReference type="AlphaFoldDB" id="A0A0L6VYP3"/>
<evidence type="ECO:0000256" key="7">
    <source>
        <dbReference type="ARBA" id="ARBA00022618"/>
    </source>
</evidence>
<comment type="subunit">
    <text evidence="3">Forms a membrane-associated complex with FtsE.</text>
</comment>
<keyword evidence="5 12" id="KW-1003">Cell membrane</keyword>
<dbReference type="InterPro" id="IPR047590">
    <property type="entry name" value="FtsX_proteobact-type"/>
</dbReference>
<dbReference type="PIRSF" id="PIRSF003097">
    <property type="entry name" value="FtsX"/>
    <property type="match status" value="1"/>
</dbReference>
<dbReference type="PATRIC" id="fig|281456.6.peg.3144"/>
<evidence type="ECO:0000256" key="5">
    <source>
        <dbReference type="ARBA" id="ARBA00022475"/>
    </source>
</evidence>
<dbReference type="InterPro" id="IPR004513">
    <property type="entry name" value="FtsX"/>
</dbReference>
<dbReference type="NCBIfam" id="TIGR00439">
    <property type="entry name" value="FtsX_Gneg"/>
    <property type="match status" value="1"/>
</dbReference>
<evidence type="ECO:0000256" key="11">
    <source>
        <dbReference type="ARBA" id="ARBA00023306"/>
    </source>
</evidence>
<name>A0A0L6VYP3_9FIRM</name>
<dbReference type="EMBL" id="LGTE01000031">
    <property type="protein sequence ID" value="KNZ68427.1"/>
    <property type="molecule type" value="Genomic_DNA"/>
</dbReference>
<dbReference type="Gene3D" id="3.30.70.3040">
    <property type="match status" value="1"/>
</dbReference>
<evidence type="ECO:0000256" key="3">
    <source>
        <dbReference type="ARBA" id="ARBA00011160"/>
    </source>
</evidence>
<keyword evidence="11 12" id="KW-0131">Cell cycle</keyword>
<accession>A0A0L6VYP3</accession>
<keyword evidence="10 12" id="KW-0472">Membrane</keyword>
<feature type="transmembrane region" description="Helical" evidence="13">
    <location>
        <begin position="171"/>
        <end position="197"/>
    </location>
</feature>
<dbReference type="PANTHER" id="PTHR47755:SF1">
    <property type="entry name" value="CELL DIVISION PROTEIN FTSX"/>
    <property type="match status" value="1"/>
</dbReference>
<evidence type="ECO:0000256" key="12">
    <source>
        <dbReference type="PIRNR" id="PIRNR003097"/>
    </source>
</evidence>
<sequence>MRIRTLGYFLTEAFKSLRRNSWIGLASVGTMAVSLIIVGVSLLLVINTNNLASKLESNVQISAFIKDDVDLEQARALESKILSINGIANIEFISKDRALEEFRRQLGDQSRMVRALGGNNPLPHSYRITVKDPRQVKPIALKIAKIPGIEKVNYGQGVIERLFAVTKWVRAIGVAVIVLLALAAIFLIATTIRLTVFARRKEIQIMKMIGATNWFIRWPFLLEGMILGFVGALLAVIVVCFAYLTLADYLQRDLAFMGLRTDMRFLINISASLLGVGTFLGAVGSGISMHKFLRV</sequence>
<evidence type="ECO:0000256" key="13">
    <source>
        <dbReference type="SAM" id="Phobius"/>
    </source>
</evidence>
<dbReference type="GO" id="GO:0005886">
    <property type="term" value="C:plasma membrane"/>
    <property type="evidence" value="ECO:0007669"/>
    <property type="project" value="UniProtKB-SubCell"/>
</dbReference>
<dbReference type="Proteomes" id="UP000037175">
    <property type="component" value="Unassembled WGS sequence"/>
</dbReference>
<evidence type="ECO:0000256" key="9">
    <source>
        <dbReference type="ARBA" id="ARBA00022989"/>
    </source>
</evidence>
<evidence type="ECO:0000313" key="17">
    <source>
        <dbReference type="Proteomes" id="UP000037175"/>
    </source>
</evidence>